<dbReference type="GO" id="GO:0008942">
    <property type="term" value="F:nitrite reductase [NAD(P)H] activity"/>
    <property type="evidence" value="ECO:0007669"/>
    <property type="project" value="InterPro"/>
</dbReference>
<proteinExistence type="inferred from homology"/>
<gene>
    <name evidence="10" type="ORF">P0M35_11430</name>
</gene>
<keyword evidence="6" id="KW-0534">Nitrate assimilation</keyword>
<dbReference type="GO" id="GO:0051537">
    <property type="term" value="F:2 iron, 2 sulfur cluster binding"/>
    <property type="evidence" value="ECO:0007669"/>
    <property type="project" value="UniProtKB-KW"/>
</dbReference>
<dbReference type="GO" id="GO:0042128">
    <property type="term" value="P:nitrate assimilation"/>
    <property type="evidence" value="ECO:0007669"/>
    <property type="project" value="UniProtKB-KW"/>
</dbReference>
<organism evidence="10 11">
    <name type="scientific">Stygiobacter electus</name>
    <dbReference type="NCBI Taxonomy" id="3032292"/>
    <lineage>
        <taxon>Bacteria</taxon>
        <taxon>Pseudomonadati</taxon>
        <taxon>Ignavibacteriota</taxon>
        <taxon>Ignavibacteria</taxon>
        <taxon>Ignavibacteriales</taxon>
        <taxon>Melioribacteraceae</taxon>
        <taxon>Stygiobacter</taxon>
    </lineage>
</organism>
<dbReference type="PANTHER" id="PTHR21496">
    <property type="entry name" value="FERREDOXIN-RELATED"/>
    <property type="match status" value="1"/>
</dbReference>
<comment type="similarity">
    <text evidence="8">Belongs to the bacterial ring-hydroxylating dioxygenase ferredoxin component family.</text>
</comment>
<dbReference type="GO" id="GO:0046872">
    <property type="term" value="F:metal ion binding"/>
    <property type="evidence" value="ECO:0007669"/>
    <property type="project" value="UniProtKB-KW"/>
</dbReference>
<keyword evidence="3" id="KW-0560">Oxidoreductase</keyword>
<dbReference type="PANTHER" id="PTHR21496:SF0">
    <property type="entry name" value="RIESKE DOMAIN-CONTAINING PROTEIN"/>
    <property type="match status" value="1"/>
</dbReference>
<dbReference type="EMBL" id="JARGDL010000018">
    <property type="protein sequence ID" value="MDF1612764.1"/>
    <property type="molecule type" value="Genomic_DNA"/>
</dbReference>
<dbReference type="AlphaFoldDB" id="A0AAE3P1R0"/>
<protein>
    <submittedName>
        <fullName evidence="10">Nitrite reductase (NAD(P)H) small subunit</fullName>
    </submittedName>
</protein>
<dbReference type="Pfam" id="PF13806">
    <property type="entry name" value="Rieske_2"/>
    <property type="match status" value="1"/>
</dbReference>
<keyword evidence="1" id="KW-0001">2Fe-2S</keyword>
<dbReference type="InterPro" id="IPR012748">
    <property type="entry name" value="Rieske-like_NirD"/>
</dbReference>
<keyword evidence="2" id="KW-0479">Metal-binding</keyword>
<name>A0AAE3P1R0_9BACT</name>
<dbReference type="RefSeq" id="WP_321536535.1">
    <property type="nucleotide sequence ID" value="NZ_JARGDL010000018.1"/>
</dbReference>
<dbReference type="Gene3D" id="2.102.10.10">
    <property type="entry name" value="Rieske [2Fe-2S] iron-sulphur domain"/>
    <property type="match status" value="1"/>
</dbReference>
<feature type="domain" description="Rieske" evidence="9">
    <location>
        <begin position="8"/>
        <end position="102"/>
    </location>
</feature>
<evidence type="ECO:0000256" key="6">
    <source>
        <dbReference type="ARBA" id="ARBA00023063"/>
    </source>
</evidence>
<evidence type="ECO:0000256" key="8">
    <source>
        <dbReference type="ARBA" id="ARBA00038001"/>
    </source>
</evidence>
<dbReference type="PROSITE" id="PS51296">
    <property type="entry name" value="RIESKE"/>
    <property type="match status" value="1"/>
</dbReference>
<keyword evidence="4" id="KW-0408">Iron</keyword>
<evidence type="ECO:0000259" key="9">
    <source>
        <dbReference type="PROSITE" id="PS51296"/>
    </source>
</evidence>
<dbReference type="SUPFAM" id="SSF50022">
    <property type="entry name" value="ISP domain"/>
    <property type="match status" value="1"/>
</dbReference>
<keyword evidence="11" id="KW-1185">Reference proteome</keyword>
<dbReference type="InterPro" id="IPR017941">
    <property type="entry name" value="Rieske_2Fe-2S"/>
</dbReference>
<evidence type="ECO:0000313" key="10">
    <source>
        <dbReference type="EMBL" id="MDF1612764.1"/>
    </source>
</evidence>
<evidence type="ECO:0000256" key="5">
    <source>
        <dbReference type="ARBA" id="ARBA00023014"/>
    </source>
</evidence>
<sequence length="111" mass="12828">MNELNEFIRICKLSDLQEKIGKRFFVDDVDVAVFKIGDEVFALSNVCIHQKAAIIYDGYVEDYIVSCPAHGWQYSLRTGKMNIGVKGLDKYEVKIVNDDVYVKVFQKDLNW</sequence>
<evidence type="ECO:0000256" key="3">
    <source>
        <dbReference type="ARBA" id="ARBA00023002"/>
    </source>
</evidence>
<evidence type="ECO:0000256" key="1">
    <source>
        <dbReference type="ARBA" id="ARBA00022714"/>
    </source>
</evidence>
<dbReference type="Proteomes" id="UP001221302">
    <property type="component" value="Unassembled WGS sequence"/>
</dbReference>
<evidence type="ECO:0000256" key="4">
    <source>
        <dbReference type="ARBA" id="ARBA00023004"/>
    </source>
</evidence>
<reference evidence="10" key="1">
    <citation type="submission" date="2023-03" db="EMBL/GenBank/DDBJ databases">
        <title>Stygiobacter electus gen. nov., sp. nov., facultatively anaerobic thermotolerant bacterium of the class Ignavibacteria from a well of Yessentuki mineral water deposit.</title>
        <authorList>
            <person name="Podosokorskaya O.A."/>
            <person name="Elcheninov A.G."/>
            <person name="Petrova N.F."/>
            <person name="Zavarzina D.G."/>
            <person name="Kublanov I.V."/>
            <person name="Merkel A.Y."/>
        </authorList>
    </citation>
    <scope>NUCLEOTIDE SEQUENCE</scope>
    <source>
        <strain evidence="10">09-Me</strain>
    </source>
</reference>
<keyword evidence="5" id="KW-0411">Iron-sulfur</keyword>
<evidence type="ECO:0000256" key="2">
    <source>
        <dbReference type="ARBA" id="ARBA00022723"/>
    </source>
</evidence>
<dbReference type="InterPro" id="IPR036922">
    <property type="entry name" value="Rieske_2Fe-2S_sf"/>
</dbReference>
<comment type="cofactor">
    <cofactor evidence="7">
        <name>[2Fe-2S] cluster</name>
        <dbReference type="ChEBI" id="CHEBI:190135"/>
    </cofactor>
</comment>
<evidence type="ECO:0000256" key="7">
    <source>
        <dbReference type="ARBA" id="ARBA00034078"/>
    </source>
</evidence>
<evidence type="ECO:0000313" key="11">
    <source>
        <dbReference type="Proteomes" id="UP001221302"/>
    </source>
</evidence>
<accession>A0AAE3P1R0</accession>
<comment type="caution">
    <text evidence="10">The sequence shown here is derived from an EMBL/GenBank/DDBJ whole genome shotgun (WGS) entry which is preliminary data.</text>
</comment>